<dbReference type="EMBL" id="JAHQIW010002123">
    <property type="protein sequence ID" value="KAJ1354573.1"/>
    <property type="molecule type" value="Genomic_DNA"/>
</dbReference>
<accession>A0AAD5ME83</accession>
<evidence type="ECO:0000313" key="1">
    <source>
        <dbReference type="EMBL" id="KAJ1354573.1"/>
    </source>
</evidence>
<gene>
    <name evidence="1" type="ORF">KIN20_011554</name>
</gene>
<comment type="caution">
    <text evidence="1">The sequence shown here is derived from an EMBL/GenBank/DDBJ whole genome shotgun (WGS) entry which is preliminary data.</text>
</comment>
<dbReference type="Proteomes" id="UP001196413">
    <property type="component" value="Unassembled WGS sequence"/>
</dbReference>
<organism evidence="1 2">
    <name type="scientific">Parelaphostrongylus tenuis</name>
    <name type="common">Meningeal worm</name>
    <dbReference type="NCBI Taxonomy" id="148309"/>
    <lineage>
        <taxon>Eukaryota</taxon>
        <taxon>Metazoa</taxon>
        <taxon>Ecdysozoa</taxon>
        <taxon>Nematoda</taxon>
        <taxon>Chromadorea</taxon>
        <taxon>Rhabditida</taxon>
        <taxon>Rhabditina</taxon>
        <taxon>Rhabditomorpha</taxon>
        <taxon>Strongyloidea</taxon>
        <taxon>Metastrongylidae</taxon>
        <taxon>Parelaphostrongylus</taxon>
    </lineage>
</organism>
<proteinExistence type="predicted"/>
<keyword evidence="2" id="KW-1185">Reference proteome</keyword>
<evidence type="ECO:0000313" key="2">
    <source>
        <dbReference type="Proteomes" id="UP001196413"/>
    </source>
</evidence>
<protein>
    <submittedName>
        <fullName evidence="1">Uncharacterized protein</fullName>
    </submittedName>
</protein>
<reference evidence="1" key="1">
    <citation type="submission" date="2021-06" db="EMBL/GenBank/DDBJ databases">
        <title>Parelaphostrongylus tenuis whole genome reference sequence.</title>
        <authorList>
            <person name="Garwood T.J."/>
            <person name="Larsen P.A."/>
            <person name="Fountain-Jones N.M."/>
            <person name="Garbe J.R."/>
            <person name="Macchietto M.G."/>
            <person name="Kania S.A."/>
            <person name="Gerhold R.W."/>
            <person name="Richards J.E."/>
            <person name="Wolf T.M."/>
        </authorList>
    </citation>
    <scope>NUCLEOTIDE SEQUENCE</scope>
    <source>
        <strain evidence="1">MNPRO001-30</strain>
        <tissue evidence="1">Meninges</tissue>
    </source>
</reference>
<sequence>MSRQFSAQVFVARPANSVFLMERNRGTTEPSTTTTLAGALLRVFRNRVARTAPAQLQVLHSWIAAKRAVRILMVSLNKAVTVCEVPPLETVD</sequence>
<dbReference type="AlphaFoldDB" id="A0AAD5ME83"/>
<name>A0AAD5ME83_PARTN</name>